<name>A0A4Q1ARP3_9BACT</name>
<keyword evidence="3" id="KW-1185">Reference proteome</keyword>
<evidence type="ECO:0000256" key="1">
    <source>
        <dbReference type="SAM" id="Phobius"/>
    </source>
</evidence>
<feature type="transmembrane region" description="Helical" evidence="1">
    <location>
        <begin position="309"/>
        <end position="328"/>
    </location>
</feature>
<reference evidence="2 3" key="1">
    <citation type="submission" date="2017-10" db="EMBL/GenBank/DDBJ databases">
        <title>Genomics of the genus Arcobacter.</title>
        <authorList>
            <person name="Perez-Cataluna A."/>
            <person name="Figueras M.J."/>
        </authorList>
    </citation>
    <scope>NUCLEOTIDE SEQUENCE [LARGE SCALE GENOMIC DNA]</scope>
    <source>
        <strain evidence="2 3">CECT 8441</strain>
    </source>
</reference>
<dbReference type="AlphaFoldDB" id="A0A4Q1ARP3"/>
<comment type="caution">
    <text evidence="2">The sequence shown here is derived from an EMBL/GenBank/DDBJ whole genome shotgun (WGS) entry which is preliminary data.</text>
</comment>
<evidence type="ECO:0000313" key="2">
    <source>
        <dbReference type="EMBL" id="RXK08304.1"/>
    </source>
</evidence>
<protein>
    <recommendedName>
        <fullName evidence="4">Membrane transport protein MMPL domain-containing protein</fullName>
    </recommendedName>
</protein>
<feature type="transmembrane region" description="Helical" evidence="1">
    <location>
        <begin position="618"/>
        <end position="637"/>
    </location>
</feature>
<evidence type="ECO:0000313" key="3">
    <source>
        <dbReference type="Proteomes" id="UP000289758"/>
    </source>
</evidence>
<accession>A0A4Q1ARP3</accession>
<feature type="transmembrane region" description="Helical" evidence="1">
    <location>
        <begin position="334"/>
        <end position="354"/>
    </location>
</feature>
<feature type="transmembrane region" description="Helical" evidence="1">
    <location>
        <begin position="245"/>
        <end position="265"/>
    </location>
</feature>
<keyword evidence="1" id="KW-0472">Membrane</keyword>
<feature type="transmembrane region" description="Helical" evidence="1">
    <location>
        <begin position="271"/>
        <end position="289"/>
    </location>
</feature>
<dbReference type="RefSeq" id="WP_164969428.1">
    <property type="nucleotide sequence ID" value="NZ_CP053836.1"/>
</dbReference>
<feature type="transmembrane region" description="Helical" evidence="1">
    <location>
        <begin position="221"/>
        <end position="238"/>
    </location>
</feature>
<keyword evidence="1" id="KW-1133">Transmembrane helix</keyword>
<keyword evidence="1" id="KW-0812">Transmembrane</keyword>
<feature type="transmembrane region" description="Helical" evidence="1">
    <location>
        <begin position="375"/>
        <end position="393"/>
    </location>
</feature>
<evidence type="ECO:0008006" key="4">
    <source>
        <dbReference type="Google" id="ProtNLM"/>
    </source>
</evidence>
<dbReference type="SUPFAM" id="SSF82866">
    <property type="entry name" value="Multidrug efflux transporter AcrB transmembrane domain"/>
    <property type="match status" value="2"/>
</dbReference>
<sequence length="697" mass="82053">MIRYLNYLFFILLFLVFFSFDFNKKISTNMESILPNSQNKELLKEFLELNANKKIYFILDDKKKLSLEEIRKIEESIEKIDSIEKVQFKKNIELEKFKEEYKTYFQEFDENRILNLNIKKALTEYYQELTNSFLVSNFDKNDPLNIVKKQNFDLELKNARVYKKEYGYLLSYTLNKNISSLDQYKKIYKEIKKLEEKYEELKSFSPIFYFVENSQYIKNDASKIALVATSLLLVLYLLILKNIKLLINTLLVLVSSSFFASIVLMTIFKELSIFVLVFGISISTIAIDYMFHHYFHKNYNEKKVFNKEVFLGFFTTITVFFILSFSGFTLLTQISYFSILSLLYSYLIFSFVFPKIGFEFKEVKSLKLKLPSIDYRYFLVFSIVVFTYSINSLNFNFDIKALDYDNKTLKKQEDFFRKALLIEEKTVVLIKANTIEKLLEQNEEIKRVDTSSNSPLDNLISHKKFKEKLAFLESIKLKDIQKELNIEANILGFKKGYFEDCYNYKTTPTIYTYNTLLKMGIDIKRVDNSFISYIFISKDKRDEILKKEYVHSLSIKDMFEQQLKTDMKKTTYLGLVSLFLILFVFLIFAKKQFIYTLSFLLFPLCVIMLYLSMIQINILHLFMSFIIVGISIDYAIYFTKNQSESTKKAIFFSALSSFAGFAVLVFSDIPSLFSMGIVATLGIGAIVTLILFQKGKK</sequence>
<gene>
    <name evidence="2" type="ORF">CRV07_00420</name>
</gene>
<feature type="transmembrane region" description="Helical" evidence="1">
    <location>
        <begin position="593"/>
        <end position="612"/>
    </location>
</feature>
<feature type="transmembrane region" description="Helical" evidence="1">
    <location>
        <begin position="571"/>
        <end position="588"/>
    </location>
</feature>
<feature type="transmembrane region" description="Helical" evidence="1">
    <location>
        <begin position="672"/>
        <end position="692"/>
    </location>
</feature>
<organism evidence="2 3">
    <name type="scientific">Halarcobacter ebronensis</name>
    <dbReference type="NCBI Taxonomy" id="1462615"/>
    <lineage>
        <taxon>Bacteria</taxon>
        <taxon>Pseudomonadati</taxon>
        <taxon>Campylobacterota</taxon>
        <taxon>Epsilonproteobacteria</taxon>
        <taxon>Campylobacterales</taxon>
        <taxon>Arcobacteraceae</taxon>
        <taxon>Halarcobacter</taxon>
    </lineage>
</organism>
<feature type="transmembrane region" description="Helical" evidence="1">
    <location>
        <begin position="649"/>
        <end position="666"/>
    </location>
</feature>
<proteinExistence type="predicted"/>
<dbReference type="Proteomes" id="UP000289758">
    <property type="component" value="Unassembled WGS sequence"/>
</dbReference>
<dbReference type="EMBL" id="PDKK01000001">
    <property type="protein sequence ID" value="RXK08304.1"/>
    <property type="molecule type" value="Genomic_DNA"/>
</dbReference>